<feature type="transmembrane region" description="Helical" evidence="1">
    <location>
        <begin position="53"/>
        <end position="75"/>
    </location>
</feature>
<protein>
    <submittedName>
        <fullName evidence="3">C4-dicarboxylate ABC transporter</fullName>
    </submittedName>
</protein>
<feature type="transmembrane region" description="Helical" evidence="1">
    <location>
        <begin position="125"/>
        <end position="143"/>
    </location>
</feature>
<feature type="transmembrane region" description="Helical" evidence="1">
    <location>
        <begin position="87"/>
        <end position="113"/>
    </location>
</feature>
<dbReference type="Proteomes" id="UP000033649">
    <property type="component" value="Unassembled WGS sequence"/>
</dbReference>
<keyword evidence="4" id="KW-1185">Reference proteome</keyword>
<dbReference type="InterPro" id="IPR009936">
    <property type="entry name" value="DUF1468"/>
</dbReference>
<evidence type="ECO:0000256" key="1">
    <source>
        <dbReference type="SAM" id="Phobius"/>
    </source>
</evidence>
<evidence type="ECO:0000313" key="3">
    <source>
        <dbReference type="EMBL" id="KKB09111.1"/>
    </source>
</evidence>
<organism evidence="3 4">
    <name type="scientific">Devosia chinhatensis</name>
    <dbReference type="NCBI Taxonomy" id="429727"/>
    <lineage>
        <taxon>Bacteria</taxon>
        <taxon>Pseudomonadati</taxon>
        <taxon>Pseudomonadota</taxon>
        <taxon>Alphaproteobacteria</taxon>
        <taxon>Hyphomicrobiales</taxon>
        <taxon>Devosiaceae</taxon>
        <taxon>Devosia</taxon>
    </lineage>
</organism>
<dbReference type="EMBL" id="JZEY01000054">
    <property type="protein sequence ID" value="KKB09111.1"/>
    <property type="molecule type" value="Genomic_DNA"/>
</dbReference>
<proteinExistence type="predicted"/>
<dbReference type="STRING" id="429727.VE26_03640"/>
<dbReference type="RefSeq" id="WP_046103801.1">
    <property type="nucleotide sequence ID" value="NZ_JZEY01000054.1"/>
</dbReference>
<dbReference type="OrthoDB" id="7347328at2"/>
<evidence type="ECO:0000313" key="4">
    <source>
        <dbReference type="Proteomes" id="UP000033649"/>
    </source>
</evidence>
<sequence length="166" mass="17801">MTTGSSRPERRPDGAALVIAAILAGLAIIIFWQTSQMRVPPIQQRVGPTVFPYVIASGLLLLSIGTIVSALRNGFPERSKDDYRPIFWIVGGLVGQILLLSTAGFSVATGVLFAFTAKAFGRGPLWQTIPIGIVFAFIVWFIFAKGLMLSLPAGVLERLLTTGSLV</sequence>
<comment type="caution">
    <text evidence="3">The sequence shown here is derived from an EMBL/GenBank/DDBJ whole genome shotgun (WGS) entry which is preliminary data.</text>
</comment>
<reference evidence="3 4" key="1">
    <citation type="submission" date="2015-03" db="EMBL/GenBank/DDBJ databases">
        <authorList>
            <person name="Hassan Y."/>
            <person name="Lepp D."/>
            <person name="Li X.-Z."/>
            <person name="Zhou T."/>
        </authorList>
    </citation>
    <scope>NUCLEOTIDE SEQUENCE [LARGE SCALE GENOMIC DNA]</scope>
    <source>
        <strain evidence="3 4">IPL18</strain>
    </source>
</reference>
<name>A0A0F5FJV1_9HYPH</name>
<keyword evidence="1" id="KW-0472">Membrane</keyword>
<dbReference type="AlphaFoldDB" id="A0A0F5FJV1"/>
<feature type="transmembrane region" description="Helical" evidence="1">
    <location>
        <begin position="12"/>
        <end position="33"/>
    </location>
</feature>
<dbReference type="PATRIC" id="fig|429727.3.peg.757"/>
<keyword evidence="1" id="KW-1133">Transmembrane helix</keyword>
<keyword evidence="1" id="KW-0812">Transmembrane</keyword>
<evidence type="ECO:0000259" key="2">
    <source>
        <dbReference type="Pfam" id="PF07331"/>
    </source>
</evidence>
<gene>
    <name evidence="3" type="ORF">VE26_03640</name>
</gene>
<accession>A0A0F5FJV1</accession>
<dbReference type="Pfam" id="PF07331">
    <property type="entry name" value="TctB"/>
    <property type="match status" value="1"/>
</dbReference>
<feature type="domain" description="DUF1468" evidence="2">
    <location>
        <begin position="18"/>
        <end position="152"/>
    </location>
</feature>